<gene>
    <name evidence="2" type="ORF">MVES_000358</name>
</gene>
<sequence length="332" mass="35255">MSTGEKVESVQEPRAPLPVSSVAPRTPKLDDSPPQFAGTSPAWVSGASDALTHRATPRLRSGTAAPHALPSLSQHALRSMPRSDGLTGIGISTPTAKHARAASTFMHSDQTSKTVDIHAPLDPAHQPGAPKLGVKAHGTFSPTRCPSPRGQLVDANHPDAFVPAPRLCMRLSQRSSFVPQHGDVIGLGITLPEADVTEHLPCLSLTSQPEHVLTERSANICAKDPPNFAAKTSATFPAKNQRDASNPKVLQHDLALFASSVTDENGVPLPPRAPTKRHSVSRVRRPRSISATLPGAMDSAQAVSHTSFCNANAQHGIPAHVAQRSQRMFHLR</sequence>
<evidence type="ECO:0000256" key="1">
    <source>
        <dbReference type="SAM" id="MobiDB-lite"/>
    </source>
</evidence>
<dbReference type="Proteomes" id="UP000232875">
    <property type="component" value="Unassembled WGS sequence"/>
</dbReference>
<protein>
    <submittedName>
        <fullName evidence="2">Uncharacterized protein</fullName>
    </submittedName>
</protein>
<dbReference type="AlphaFoldDB" id="A0A2N1JH62"/>
<feature type="compositionally biased region" description="Basic and acidic residues" evidence="1">
    <location>
        <begin position="1"/>
        <end position="11"/>
    </location>
</feature>
<feature type="compositionally biased region" description="Basic residues" evidence="1">
    <location>
        <begin position="274"/>
        <end position="287"/>
    </location>
</feature>
<name>A0A2N1JH62_9BASI</name>
<organism evidence="2 3">
    <name type="scientific">Malassezia vespertilionis</name>
    <dbReference type="NCBI Taxonomy" id="2020962"/>
    <lineage>
        <taxon>Eukaryota</taxon>
        <taxon>Fungi</taxon>
        <taxon>Dikarya</taxon>
        <taxon>Basidiomycota</taxon>
        <taxon>Ustilaginomycotina</taxon>
        <taxon>Malasseziomycetes</taxon>
        <taxon>Malasseziales</taxon>
        <taxon>Malasseziaceae</taxon>
        <taxon>Malassezia</taxon>
    </lineage>
</organism>
<reference evidence="2 3" key="1">
    <citation type="submission" date="2017-10" db="EMBL/GenBank/DDBJ databases">
        <title>A novel species of cold-tolerant Malassezia isolated from bats.</title>
        <authorList>
            <person name="Lorch J.M."/>
            <person name="Palmer J.M."/>
            <person name="Vanderwolf K.J."/>
            <person name="Schmidt K.Z."/>
            <person name="Verant M.L."/>
            <person name="Weller T.J."/>
            <person name="Blehert D.S."/>
        </authorList>
    </citation>
    <scope>NUCLEOTIDE SEQUENCE [LARGE SCALE GENOMIC DNA]</scope>
    <source>
        <strain evidence="2 3">NWHC:44797-103</strain>
    </source>
</reference>
<proteinExistence type="predicted"/>
<feature type="region of interest" description="Disordered" evidence="1">
    <location>
        <begin position="262"/>
        <end position="288"/>
    </location>
</feature>
<accession>A0A2N1JH62</accession>
<evidence type="ECO:0000313" key="2">
    <source>
        <dbReference type="EMBL" id="PKI85877.1"/>
    </source>
</evidence>
<evidence type="ECO:0000313" key="3">
    <source>
        <dbReference type="Proteomes" id="UP000232875"/>
    </source>
</evidence>
<keyword evidence="3" id="KW-1185">Reference proteome</keyword>
<dbReference type="OrthoDB" id="3346384at2759"/>
<feature type="region of interest" description="Disordered" evidence="1">
    <location>
        <begin position="1"/>
        <end position="43"/>
    </location>
</feature>
<dbReference type="EMBL" id="KZ454987">
    <property type="protein sequence ID" value="PKI85877.1"/>
    <property type="molecule type" value="Genomic_DNA"/>
</dbReference>